<dbReference type="OrthoDB" id="441660at2759"/>
<evidence type="ECO:0000313" key="4">
    <source>
        <dbReference type="Proteomes" id="UP001152320"/>
    </source>
</evidence>
<dbReference type="AlphaFoldDB" id="A0A9Q1BSG3"/>
<keyword evidence="1" id="KW-1015">Disulfide bond</keyword>
<dbReference type="PROSITE" id="PS50041">
    <property type="entry name" value="C_TYPE_LECTIN_2"/>
    <property type="match status" value="1"/>
</dbReference>
<dbReference type="CDD" id="cd00037">
    <property type="entry name" value="CLECT"/>
    <property type="match status" value="1"/>
</dbReference>
<feature type="domain" description="C-type lectin" evidence="2">
    <location>
        <begin position="1"/>
        <end position="112"/>
    </location>
</feature>
<evidence type="ECO:0000256" key="1">
    <source>
        <dbReference type="ARBA" id="ARBA00023157"/>
    </source>
</evidence>
<protein>
    <submittedName>
        <fullName evidence="3">C-type lectin lectoxin-Thr1</fullName>
    </submittedName>
</protein>
<dbReference type="Gene3D" id="3.10.100.10">
    <property type="entry name" value="Mannose-Binding Protein A, subunit A"/>
    <property type="match status" value="1"/>
</dbReference>
<name>A0A9Q1BSG3_HOLLE</name>
<dbReference type="InterPro" id="IPR018378">
    <property type="entry name" value="C-type_lectin_CS"/>
</dbReference>
<proteinExistence type="predicted"/>
<organism evidence="3 4">
    <name type="scientific">Holothuria leucospilota</name>
    <name type="common">Black long sea cucumber</name>
    <name type="synonym">Mertensiothuria leucospilota</name>
    <dbReference type="NCBI Taxonomy" id="206669"/>
    <lineage>
        <taxon>Eukaryota</taxon>
        <taxon>Metazoa</taxon>
        <taxon>Echinodermata</taxon>
        <taxon>Eleutherozoa</taxon>
        <taxon>Echinozoa</taxon>
        <taxon>Holothuroidea</taxon>
        <taxon>Aspidochirotacea</taxon>
        <taxon>Aspidochirotida</taxon>
        <taxon>Holothuriidae</taxon>
        <taxon>Holothuria</taxon>
    </lineage>
</organism>
<evidence type="ECO:0000259" key="2">
    <source>
        <dbReference type="PROSITE" id="PS50041"/>
    </source>
</evidence>
<sequence length="115" mass="13295">MTWGNAKNTCGTVSEGAHLVFITSDQENNEVSRLVKEIHGEQDDWWIGLTKDGEATGTWKWYNMSVTYTNWAPNEPNNLNGNQNCGELWKWQCDIASWNDKECTMQRSFICEKEK</sequence>
<dbReference type="Proteomes" id="UP001152320">
    <property type="component" value="Chromosome 12"/>
</dbReference>
<dbReference type="PROSITE" id="PS00615">
    <property type="entry name" value="C_TYPE_LECTIN_1"/>
    <property type="match status" value="1"/>
</dbReference>
<accession>A0A9Q1BSG3</accession>
<dbReference type="SMART" id="SM00034">
    <property type="entry name" value="CLECT"/>
    <property type="match status" value="1"/>
</dbReference>
<evidence type="ECO:0000313" key="3">
    <source>
        <dbReference type="EMBL" id="KAJ8031820.1"/>
    </source>
</evidence>
<dbReference type="Pfam" id="PF00059">
    <property type="entry name" value="Lectin_C"/>
    <property type="match status" value="1"/>
</dbReference>
<dbReference type="InterPro" id="IPR016186">
    <property type="entry name" value="C-type_lectin-like/link_sf"/>
</dbReference>
<gene>
    <name evidence="3" type="ORF">HOLleu_25146</name>
</gene>
<dbReference type="InterPro" id="IPR001304">
    <property type="entry name" value="C-type_lectin-like"/>
</dbReference>
<dbReference type="InterPro" id="IPR050111">
    <property type="entry name" value="C-type_lectin/snaclec_domain"/>
</dbReference>
<dbReference type="SUPFAM" id="SSF56436">
    <property type="entry name" value="C-type lectin-like"/>
    <property type="match status" value="1"/>
</dbReference>
<reference evidence="3" key="1">
    <citation type="submission" date="2021-10" db="EMBL/GenBank/DDBJ databases">
        <title>Tropical sea cucumber genome reveals ecological adaptation and Cuvierian tubules defense mechanism.</title>
        <authorList>
            <person name="Chen T."/>
        </authorList>
    </citation>
    <scope>NUCLEOTIDE SEQUENCE</scope>
    <source>
        <strain evidence="3">Nanhai2018</strain>
        <tissue evidence="3">Muscle</tissue>
    </source>
</reference>
<keyword evidence="4" id="KW-1185">Reference proteome</keyword>
<comment type="caution">
    <text evidence="3">The sequence shown here is derived from an EMBL/GenBank/DDBJ whole genome shotgun (WGS) entry which is preliminary data.</text>
</comment>
<dbReference type="EMBL" id="JAIZAY010000012">
    <property type="protein sequence ID" value="KAJ8031820.1"/>
    <property type="molecule type" value="Genomic_DNA"/>
</dbReference>
<dbReference type="InterPro" id="IPR016187">
    <property type="entry name" value="CTDL_fold"/>
</dbReference>
<dbReference type="PANTHER" id="PTHR22803">
    <property type="entry name" value="MANNOSE, PHOSPHOLIPASE, LECTIN RECEPTOR RELATED"/>
    <property type="match status" value="1"/>
</dbReference>